<protein>
    <submittedName>
        <fullName evidence="1">Uncharacterized protein</fullName>
    </submittedName>
</protein>
<dbReference type="EMBL" id="SMOL01000157">
    <property type="protein sequence ID" value="KAB2627007.1"/>
    <property type="molecule type" value="Genomic_DNA"/>
</dbReference>
<accession>A0A5N5HJL1</accession>
<name>A0A5N5HJL1_9ROSA</name>
<keyword evidence="2" id="KW-1185">Reference proteome</keyword>
<evidence type="ECO:0000313" key="2">
    <source>
        <dbReference type="Proteomes" id="UP000327157"/>
    </source>
</evidence>
<sequence>MTFGVLVWTNYFAESASFKMVLEELKKYMVQELSDIDETNPKLLQFIDNIFKGHFWEWKYDVERDAKLHRNPKRIAE</sequence>
<evidence type="ECO:0000313" key="1">
    <source>
        <dbReference type="EMBL" id="KAB2627007.1"/>
    </source>
</evidence>
<organism evidence="1 2">
    <name type="scientific">Pyrus ussuriensis x Pyrus communis</name>
    <dbReference type="NCBI Taxonomy" id="2448454"/>
    <lineage>
        <taxon>Eukaryota</taxon>
        <taxon>Viridiplantae</taxon>
        <taxon>Streptophyta</taxon>
        <taxon>Embryophyta</taxon>
        <taxon>Tracheophyta</taxon>
        <taxon>Spermatophyta</taxon>
        <taxon>Magnoliopsida</taxon>
        <taxon>eudicotyledons</taxon>
        <taxon>Gunneridae</taxon>
        <taxon>Pentapetalae</taxon>
        <taxon>rosids</taxon>
        <taxon>fabids</taxon>
        <taxon>Rosales</taxon>
        <taxon>Rosaceae</taxon>
        <taxon>Amygdaloideae</taxon>
        <taxon>Maleae</taxon>
        <taxon>Pyrus</taxon>
    </lineage>
</organism>
<dbReference type="Proteomes" id="UP000327157">
    <property type="component" value="Chromosome 2"/>
</dbReference>
<dbReference type="AlphaFoldDB" id="A0A5N5HJL1"/>
<comment type="caution">
    <text evidence="1">The sequence shown here is derived from an EMBL/GenBank/DDBJ whole genome shotgun (WGS) entry which is preliminary data.</text>
</comment>
<reference evidence="1 2" key="1">
    <citation type="submission" date="2019-09" db="EMBL/GenBank/DDBJ databases">
        <authorList>
            <person name="Ou C."/>
        </authorList>
    </citation>
    <scope>NUCLEOTIDE SEQUENCE [LARGE SCALE GENOMIC DNA]</scope>
    <source>
        <strain evidence="1">S2</strain>
        <tissue evidence="1">Leaf</tissue>
    </source>
</reference>
<proteinExistence type="predicted"/>
<reference evidence="2" key="2">
    <citation type="submission" date="2019-10" db="EMBL/GenBank/DDBJ databases">
        <title>A de novo genome assembly of a pear dwarfing rootstock.</title>
        <authorList>
            <person name="Wang F."/>
            <person name="Wang J."/>
            <person name="Li S."/>
            <person name="Zhang Y."/>
            <person name="Fang M."/>
            <person name="Ma L."/>
            <person name="Zhao Y."/>
            <person name="Jiang S."/>
        </authorList>
    </citation>
    <scope>NUCLEOTIDE SEQUENCE [LARGE SCALE GENOMIC DNA]</scope>
</reference>
<gene>
    <name evidence="1" type="ORF">D8674_020625</name>
</gene>
<reference evidence="1 2" key="3">
    <citation type="submission" date="2019-11" db="EMBL/GenBank/DDBJ databases">
        <title>A de novo genome assembly of a pear dwarfing rootstock.</title>
        <authorList>
            <person name="Wang F."/>
            <person name="Wang J."/>
            <person name="Li S."/>
            <person name="Zhang Y."/>
            <person name="Fang M."/>
            <person name="Ma L."/>
            <person name="Zhao Y."/>
            <person name="Jiang S."/>
        </authorList>
    </citation>
    <scope>NUCLEOTIDE SEQUENCE [LARGE SCALE GENOMIC DNA]</scope>
    <source>
        <strain evidence="1">S2</strain>
        <tissue evidence="1">Leaf</tissue>
    </source>
</reference>